<name>A0AA35Y976_LACSI</name>
<accession>A0AA35Y976</accession>
<dbReference type="Proteomes" id="UP001177003">
    <property type="component" value="Chromosome 2"/>
</dbReference>
<keyword evidence="2" id="KW-1185">Reference proteome</keyword>
<protein>
    <submittedName>
        <fullName evidence="1">Uncharacterized protein</fullName>
    </submittedName>
</protein>
<evidence type="ECO:0000313" key="2">
    <source>
        <dbReference type="Proteomes" id="UP001177003"/>
    </source>
</evidence>
<sequence>MEIPRTGREECMEKRKASDVKKIVMEEHTEEKVELLVQKSMDEVREDVEEPREEVYDVLEEPKEEKVELQVPEDMSCVDEDITTLNSNGDKKKTSH</sequence>
<proteinExistence type="predicted"/>
<gene>
    <name evidence="1" type="ORF">LSALG_LOCUS12185</name>
</gene>
<evidence type="ECO:0000313" key="1">
    <source>
        <dbReference type="EMBL" id="CAI9271934.1"/>
    </source>
</evidence>
<dbReference type="AlphaFoldDB" id="A0AA35Y976"/>
<reference evidence="1" key="1">
    <citation type="submission" date="2023-04" db="EMBL/GenBank/DDBJ databases">
        <authorList>
            <person name="Vijverberg K."/>
            <person name="Xiong W."/>
            <person name="Schranz E."/>
        </authorList>
    </citation>
    <scope>NUCLEOTIDE SEQUENCE</scope>
</reference>
<dbReference type="EMBL" id="OX465078">
    <property type="protein sequence ID" value="CAI9271934.1"/>
    <property type="molecule type" value="Genomic_DNA"/>
</dbReference>
<organism evidence="1 2">
    <name type="scientific">Lactuca saligna</name>
    <name type="common">Willowleaf lettuce</name>
    <dbReference type="NCBI Taxonomy" id="75948"/>
    <lineage>
        <taxon>Eukaryota</taxon>
        <taxon>Viridiplantae</taxon>
        <taxon>Streptophyta</taxon>
        <taxon>Embryophyta</taxon>
        <taxon>Tracheophyta</taxon>
        <taxon>Spermatophyta</taxon>
        <taxon>Magnoliopsida</taxon>
        <taxon>eudicotyledons</taxon>
        <taxon>Gunneridae</taxon>
        <taxon>Pentapetalae</taxon>
        <taxon>asterids</taxon>
        <taxon>campanulids</taxon>
        <taxon>Asterales</taxon>
        <taxon>Asteraceae</taxon>
        <taxon>Cichorioideae</taxon>
        <taxon>Cichorieae</taxon>
        <taxon>Lactucinae</taxon>
        <taxon>Lactuca</taxon>
    </lineage>
</organism>